<reference evidence="1 2" key="1">
    <citation type="submission" date="2014-12" db="EMBL/GenBank/DDBJ databases">
        <title>Draft genome sequences of 29 type strains of Enterococci.</title>
        <authorList>
            <person name="Zhong Z."/>
            <person name="Sun Z."/>
            <person name="Liu W."/>
            <person name="Zhang W."/>
            <person name="Zhang H."/>
        </authorList>
    </citation>
    <scope>NUCLEOTIDE SEQUENCE [LARGE SCALE GENOMIC DNA]</scope>
    <source>
        <strain evidence="1 2">DSM 21207</strain>
    </source>
</reference>
<evidence type="ECO:0000313" key="2">
    <source>
        <dbReference type="Proteomes" id="UP000182835"/>
    </source>
</evidence>
<dbReference type="AlphaFoldDB" id="A0A1L8R463"/>
<evidence type="ECO:0000313" key="1">
    <source>
        <dbReference type="EMBL" id="OJG14560.1"/>
    </source>
</evidence>
<accession>A0A1L8R463</accession>
<name>A0A1L8R463_9ENTE</name>
<gene>
    <name evidence="1" type="ORF">RU96_GL000747</name>
</gene>
<sequence>MKVKSSSIYYATIKDKEEILKWERVKKLIDIGNGSFSLARI</sequence>
<proteinExistence type="predicted"/>
<organism evidence="1 2">
    <name type="scientific">Enterococcus canintestini</name>
    <dbReference type="NCBI Taxonomy" id="317010"/>
    <lineage>
        <taxon>Bacteria</taxon>
        <taxon>Bacillati</taxon>
        <taxon>Bacillota</taxon>
        <taxon>Bacilli</taxon>
        <taxon>Lactobacillales</taxon>
        <taxon>Enterococcaceae</taxon>
        <taxon>Enterococcus</taxon>
    </lineage>
</organism>
<dbReference type="EMBL" id="JXKG01000016">
    <property type="protein sequence ID" value="OJG14560.1"/>
    <property type="molecule type" value="Genomic_DNA"/>
</dbReference>
<comment type="caution">
    <text evidence="1">The sequence shown here is derived from an EMBL/GenBank/DDBJ whole genome shotgun (WGS) entry which is preliminary data.</text>
</comment>
<dbReference type="Proteomes" id="UP000182835">
    <property type="component" value="Unassembled WGS sequence"/>
</dbReference>
<protein>
    <submittedName>
        <fullName evidence="1">Uncharacterized protein</fullName>
    </submittedName>
</protein>